<dbReference type="GO" id="GO:0003677">
    <property type="term" value="F:DNA binding"/>
    <property type="evidence" value="ECO:0007669"/>
    <property type="project" value="InterPro"/>
</dbReference>
<dbReference type="OrthoDB" id="9759736at2"/>
<dbReference type="InterPro" id="IPR001679">
    <property type="entry name" value="DNA_ligase"/>
</dbReference>
<keyword evidence="8 15" id="KW-0862">Zinc</keyword>
<evidence type="ECO:0000256" key="2">
    <source>
        <dbReference type="ARBA" id="ARBA00012722"/>
    </source>
</evidence>
<feature type="binding site" evidence="15">
    <location>
        <position position="139"/>
    </location>
    <ligand>
        <name>NAD(+)</name>
        <dbReference type="ChEBI" id="CHEBI:57540"/>
    </ligand>
</feature>
<dbReference type="InterPro" id="IPR036420">
    <property type="entry name" value="BRCT_dom_sf"/>
</dbReference>
<feature type="binding site" evidence="15">
    <location>
        <position position="116"/>
    </location>
    <ligand>
        <name>NAD(+)</name>
        <dbReference type="ChEBI" id="CHEBI:57540"/>
    </ligand>
</feature>
<dbReference type="SMART" id="SM00292">
    <property type="entry name" value="BRCT"/>
    <property type="match status" value="1"/>
</dbReference>
<dbReference type="Pfam" id="PF03119">
    <property type="entry name" value="DNA_ligase_ZBD"/>
    <property type="match status" value="1"/>
</dbReference>
<keyword evidence="5 15" id="KW-0235">DNA replication</keyword>
<dbReference type="InterPro" id="IPR004150">
    <property type="entry name" value="NAD_DNA_ligase_OB"/>
</dbReference>
<dbReference type="EC" id="6.5.1.2" evidence="2 15"/>
<keyword evidence="7 15" id="KW-0227">DNA damage</keyword>
<dbReference type="Gene3D" id="1.10.150.20">
    <property type="entry name" value="5' to 3' exonuclease, C-terminal subdomain"/>
    <property type="match status" value="2"/>
</dbReference>
<dbReference type="AlphaFoldDB" id="A0A1G6RZM7"/>
<dbReference type="Proteomes" id="UP000198995">
    <property type="component" value="Unassembled WGS sequence"/>
</dbReference>
<dbReference type="InterPro" id="IPR013840">
    <property type="entry name" value="DNAligase_N"/>
</dbReference>
<keyword evidence="6 15" id="KW-0479">Metal-binding</keyword>
<dbReference type="GO" id="GO:0006260">
    <property type="term" value="P:DNA replication"/>
    <property type="evidence" value="ECO:0007669"/>
    <property type="project" value="UniProtKB-KW"/>
</dbReference>
<evidence type="ECO:0000256" key="1">
    <source>
        <dbReference type="ARBA" id="ARBA00004067"/>
    </source>
</evidence>
<dbReference type="GO" id="GO:0005829">
    <property type="term" value="C:cytosol"/>
    <property type="evidence" value="ECO:0007669"/>
    <property type="project" value="TreeGrafter"/>
</dbReference>
<feature type="binding site" evidence="15">
    <location>
        <position position="409"/>
    </location>
    <ligand>
        <name>Zn(2+)</name>
        <dbReference type="ChEBI" id="CHEBI:29105"/>
    </ligand>
</feature>
<dbReference type="STRING" id="2741.SAMN04489866_101156"/>
<dbReference type="HAMAP" id="MF_01588">
    <property type="entry name" value="DNA_ligase_A"/>
    <property type="match status" value="1"/>
</dbReference>
<feature type="binding site" evidence="15">
    <location>
        <position position="288"/>
    </location>
    <ligand>
        <name>NAD(+)</name>
        <dbReference type="ChEBI" id="CHEBI:57540"/>
    </ligand>
</feature>
<dbReference type="Pfam" id="PF03120">
    <property type="entry name" value="OB_DNA_ligase"/>
    <property type="match status" value="1"/>
</dbReference>
<dbReference type="EMBL" id="FNAF01000001">
    <property type="protein sequence ID" value="SDD09406.1"/>
    <property type="molecule type" value="Genomic_DNA"/>
</dbReference>
<dbReference type="InterPro" id="IPR001357">
    <property type="entry name" value="BRCT_dom"/>
</dbReference>
<dbReference type="PROSITE" id="PS50172">
    <property type="entry name" value="BRCT"/>
    <property type="match status" value="1"/>
</dbReference>
<comment type="cofactor">
    <cofactor evidence="15">
        <name>Mg(2+)</name>
        <dbReference type="ChEBI" id="CHEBI:18420"/>
    </cofactor>
    <cofactor evidence="15">
        <name>Mn(2+)</name>
        <dbReference type="ChEBI" id="CHEBI:29035"/>
    </cofactor>
</comment>
<dbReference type="Gene3D" id="1.10.287.610">
    <property type="entry name" value="Helix hairpin bin"/>
    <property type="match status" value="1"/>
</dbReference>
<dbReference type="InterPro" id="IPR012340">
    <property type="entry name" value="NA-bd_OB-fold"/>
</dbReference>
<dbReference type="Gene3D" id="2.40.50.140">
    <property type="entry name" value="Nucleic acid-binding proteins"/>
    <property type="match status" value="1"/>
</dbReference>
<sequence>MRVAEYKTKEDMLALIEQLRHYEYCYYVLDRPEISDGTYDALYQTLLAIEAAHPEWVQADSPSQRVGGAVAEGFESVQHRVPLLSLANAFSEADLRNFDAQVCRALGKSQVAYSVEHKIDGLSMALTYRDGLLVLGATRGNGQAGEVVTDNVKTIRNVPLRLNEPVADLIVRGEVYLPKAPFAALNAEREKADLPLFANARNAAAGSIRQLDSKIAAQRPLSLRFYDILACSEEVASQVEVLDHMRQWGLKPVEAVHCETIDEAIAACMAIAENREAIPYDIDGVVIKVDSLADRRVLDVRAKTPRWAIAYKFPAEQQETVVTDIVTQVGRTGVVTPVADLLPTMVAGSLVSRATLHNEDLIKSKDVRVGDRVVIQKAGDVIPEVVRSLPEERSASSRPYIFPKFCPSCGSHLIRLDGEAAWRCPNRLGCPSQIQAGILHMAARDALDIDGLGPALIGQLYATGLIRTAAGLFTLTKDDLLQLERMGDKRVDNLLTALDQAKNRPLDRFIYALGIPLVGLNVSRLLVNQLPTLDDFRRASEEELLTIDGIGPGIAEAVVGYFSDPANQRLLADLKAAGVGYSVLERPQEDTPLAGKTFVLTGTLPDYSRSEMKTLLEARGAKVTGSVSKRTDFVLAGEDAGSKLDKAHALGITILTQDEIELLLEKAGASIEADRR</sequence>
<evidence type="ECO:0000256" key="6">
    <source>
        <dbReference type="ARBA" id="ARBA00022723"/>
    </source>
</evidence>
<evidence type="ECO:0000256" key="7">
    <source>
        <dbReference type="ARBA" id="ARBA00022763"/>
    </source>
</evidence>
<dbReference type="Gene3D" id="3.40.50.10190">
    <property type="entry name" value="BRCT domain"/>
    <property type="match status" value="1"/>
</dbReference>
<evidence type="ECO:0000259" key="16">
    <source>
        <dbReference type="PROSITE" id="PS50172"/>
    </source>
</evidence>
<evidence type="ECO:0000313" key="17">
    <source>
        <dbReference type="EMBL" id="SDD09406.1"/>
    </source>
</evidence>
<evidence type="ECO:0000256" key="13">
    <source>
        <dbReference type="ARBA" id="ARBA00034005"/>
    </source>
</evidence>
<feature type="binding site" evidence="15">
    <location>
        <begin position="85"/>
        <end position="86"/>
    </location>
    <ligand>
        <name>NAD(+)</name>
        <dbReference type="ChEBI" id="CHEBI:57540"/>
    </ligand>
</feature>
<comment type="similarity">
    <text evidence="14 15">Belongs to the NAD-dependent DNA ligase family. LigA subfamily.</text>
</comment>
<dbReference type="Gene3D" id="6.20.10.30">
    <property type="match status" value="1"/>
</dbReference>
<dbReference type="InterPro" id="IPR004149">
    <property type="entry name" value="Znf_DNAligase_C4"/>
</dbReference>
<keyword evidence="18" id="KW-1185">Reference proteome</keyword>
<feature type="binding site" evidence="15">
    <location>
        <position position="174"/>
    </location>
    <ligand>
        <name>NAD(+)</name>
        <dbReference type="ChEBI" id="CHEBI:57540"/>
    </ligand>
</feature>
<dbReference type="NCBIfam" id="TIGR00575">
    <property type="entry name" value="dnlj"/>
    <property type="match status" value="1"/>
</dbReference>
<dbReference type="Pfam" id="PF01653">
    <property type="entry name" value="DNA_ligase_aden"/>
    <property type="match status" value="1"/>
</dbReference>
<dbReference type="SMART" id="SM00532">
    <property type="entry name" value="LIGANc"/>
    <property type="match status" value="1"/>
</dbReference>
<dbReference type="Pfam" id="PF12826">
    <property type="entry name" value="HHH_2"/>
    <property type="match status" value="1"/>
</dbReference>
<keyword evidence="10 15" id="KW-0520">NAD</keyword>
<dbReference type="Pfam" id="PF14520">
    <property type="entry name" value="HHH_5"/>
    <property type="match status" value="1"/>
</dbReference>
<evidence type="ECO:0000256" key="5">
    <source>
        <dbReference type="ARBA" id="ARBA00022705"/>
    </source>
</evidence>
<evidence type="ECO:0000256" key="15">
    <source>
        <dbReference type="HAMAP-Rule" id="MF_01588"/>
    </source>
</evidence>
<keyword evidence="9 15" id="KW-0460">Magnesium</keyword>
<dbReference type="SMART" id="SM00278">
    <property type="entry name" value="HhH1"/>
    <property type="match status" value="3"/>
</dbReference>
<dbReference type="NCBIfam" id="NF005932">
    <property type="entry name" value="PRK07956.1"/>
    <property type="match status" value="1"/>
</dbReference>
<dbReference type="FunFam" id="1.10.150.20:FF:000007">
    <property type="entry name" value="DNA ligase"/>
    <property type="match status" value="1"/>
</dbReference>
<dbReference type="GO" id="GO:0003911">
    <property type="term" value="F:DNA ligase (NAD+) activity"/>
    <property type="evidence" value="ECO:0007669"/>
    <property type="project" value="UniProtKB-UniRule"/>
</dbReference>
<evidence type="ECO:0000256" key="11">
    <source>
        <dbReference type="ARBA" id="ARBA00023204"/>
    </source>
</evidence>
<proteinExistence type="inferred from homology"/>
<evidence type="ECO:0000256" key="3">
    <source>
        <dbReference type="ARBA" id="ARBA00013308"/>
    </source>
</evidence>
<dbReference type="SUPFAM" id="SSF52113">
    <property type="entry name" value="BRCT domain"/>
    <property type="match status" value="1"/>
</dbReference>
<evidence type="ECO:0000313" key="18">
    <source>
        <dbReference type="Proteomes" id="UP000198995"/>
    </source>
</evidence>
<feature type="binding site" evidence="15">
    <location>
        <position position="312"/>
    </location>
    <ligand>
        <name>NAD(+)</name>
        <dbReference type="ChEBI" id="CHEBI:57540"/>
    </ligand>
</feature>
<keyword evidence="11 15" id="KW-0234">DNA repair</keyword>
<evidence type="ECO:0000256" key="12">
    <source>
        <dbReference type="ARBA" id="ARBA00023211"/>
    </source>
</evidence>
<dbReference type="InterPro" id="IPR003583">
    <property type="entry name" value="Hlx-hairpin-Hlx_DNA-bd_motif"/>
</dbReference>
<dbReference type="GO" id="GO:0046872">
    <property type="term" value="F:metal ion binding"/>
    <property type="evidence" value="ECO:0007669"/>
    <property type="project" value="UniProtKB-KW"/>
</dbReference>
<name>A0A1G6RZM7_PEPNI</name>
<dbReference type="FunFam" id="2.40.50.140:FF:000012">
    <property type="entry name" value="DNA ligase"/>
    <property type="match status" value="1"/>
</dbReference>
<comment type="function">
    <text evidence="1 15">DNA ligase that catalyzes the formation of phosphodiester linkages between 5'-phosphoryl and 3'-hydroxyl groups in double-stranded DNA using NAD as a coenzyme and as the energy source for the reaction. It is essential for DNA replication and repair of damaged DNA.</text>
</comment>
<gene>
    <name evidence="15" type="primary">ligA</name>
    <name evidence="17" type="ORF">SAMN04489866_101156</name>
</gene>
<protein>
    <recommendedName>
        <fullName evidence="3 15">DNA ligase</fullName>
        <ecNumber evidence="2 15">6.5.1.2</ecNumber>
    </recommendedName>
    <alternativeName>
        <fullName evidence="15">Polydeoxyribonucleotide synthase [NAD(+)]</fullName>
    </alternativeName>
</protein>
<evidence type="ECO:0000256" key="9">
    <source>
        <dbReference type="ARBA" id="ARBA00022842"/>
    </source>
</evidence>
<feature type="active site" description="N6-AMP-lysine intermediate" evidence="15">
    <location>
        <position position="118"/>
    </location>
</feature>
<feature type="domain" description="BRCT" evidence="16">
    <location>
        <begin position="588"/>
        <end position="660"/>
    </location>
</feature>
<dbReference type="PIRSF" id="PIRSF001604">
    <property type="entry name" value="LigA"/>
    <property type="match status" value="1"/>
</dbReference>
<evidence type="ECO:0000256" key="4">
    <source>
        <dbReference type="ARBA" id="ARBA00022598"/>
    </source>
</evidence>
<feature type="binding site" evidence="15">
    <location>
        <position position="424"/>
    </location>
    <ligand>
        <name>Zn(2+)</name>
        <dbReference type="ChEBI" id="CHEBI:29105"/>
    </ligand>
</feature>
<dbReference type="SUPFAM" id="SSF56091">
    <property type="entry name" value="DNA ligase/mRNA capping enzyme, catalytic domain"/>
    <property type="match status" value="1"/>
</dbReference>
<comment type="catalytic activity">
    <reaction evidence="13 15">
        <text>NAD(+) + (deoxyribonucleotide)n-3'-hydroxyl + 5'-phospho-(deoxyribonucleotide)m = (deoxyribonucleotide)n+m + AMP + beta-nicotinamide D-nucleotide.</text>
        <dbReference type="EC" id="6.5.1.2"/>
    </reaction>
</comment>
<dbReference type="InterPro" id="IPR010994">
    <property type="entry name" value="RuvA_2-like"/>
</dbReference>
<dbReference type="GO" id="GO:0006281">
    <property type="term" value="P:DNA repair"/>
    <property type="evidence" value="ECO:0007669"/>
    <property type="project" value="UniProtKB-KW"/>
</dbReference>
<dbReference type="SUPFAM" id="SSF50249">
    <property type="entry name" value="Nucleic acid-binding proteins"/>
    <property type="match status" value="1"/>
</dbReference>
<dbReference type="InterPro" id="IPR041663">
    <property type="entry name" value="DisA/LigA_HHH"/>
</dbReference>
<reference evidence="17 18" key="1">
    <citation type="submission" date="2016-10" db="EMBL/GenBank/DDBJ databases">
        <authorList>
            <person name="de Groot N.N."/>
        </authorList>
    </citation>
    <scope>NUCLEOTIDE SEQUENCE [LARGE SCALE GENOMIC DNA]</scope>
    <source>
        <strain evidence="17 18">DSM 20475</strain>
    </source>
</reference>
<dbReference type="PANTHER" id="PTHR23389:SF9">
    <property type="entry name" value="DNA LIGASE"/>
    <property type="match status" value="1"/>
</dbReference>
<evidence type="ECO:0000256" key="10">
    <source>
        <dbReference type="ARBA" id="ARBA00023027"/>
    </source>
</evidence>
<keyword evidence="4 15" id="KW-0436">Ligase</keyword>
<dbReference type="SUPFAM" id="SSF47781">
    <property type="entry name" value="RuvA domain 2-like"/>
    <property type="match status" value="1"/>
</dbReference>
<feature type="binding site" evidence="15">
    <location>
        <position position="406"/>
    </location>
    <ligand>
        <name>Zn(2+)</name>
        <dbReference type="ChEBI" id="CHEBI:29105"/>
    </ligand>
</feature>
<dbReference type="PANTHER" id="PTHR23389">
    <property type="entry name" value="CHROMOSOME TRANSMISSION FIDELITY FACTOR 18"/>
    <property type="match status" value="1"/>
</dbReference>
<evidence type="ECO:0000256" key="8">
    <source>
        <dbReference type="ARBA" id="ARBA00022833"/>
    </source>
</evidence>
<dbReference type="Gene3D" id="3.30.470.30">
    <property type="entry name" value="DNA ligase/mRNA capping enzyme"/>
    <property type="match status" value="1"/>
</dbReference>
<feature type="binding site" evidence="15">
    <location>
        <position position="430"/>
    </location>
    <ligand>
        <name>Zn(2+)</name>
        <dbReference type="ChEBI" id="CHEBI:29105"/>
    </ligand>
</feature>
<organism evidence="17 18">
    <name type="scientific">Peptococcus niger</name>
    <dbReference type="NCBI Taxonomy" id="2741"/>
    <lineage>
        <taxon>Bacteria</taxon>
        <taxon>Bacillati</taxon>
        <taxon>Bacillota</taxon>
        <taxon>Clostridia</taxon>
        <taxon>Eubacteriales</taxon>
        <taxon>Peptococcaceae</taxon>
        <taxon>Peptococcus</taxon>
    </lineage>
</organism>
<dbReference type="CDD" id="cd00114">
    <property type="entry name" value="LIGANc"/>
    <property type="match status" value="1"/>
</dbReference>
<dbReference type="InterPro" id="IPR013839">
    <property type="entry name" value="DNAligase_adenylation"/>
</dbReference>
<evidence type="ECO:0000256" key="14">
    <source>
        <dbReference type="ARBA" id="ARBA00060881"/>
    </source>
</evidence>
<accession>A0A1G6RZM7</accession>
<keyword evidence="12 15" id="KW-0464">Manganese</keyword>
<dbReference type="CDD" id="cd17748">
    <property type="entry name" value="BRCT_DNA_ligase_like"/>
    <property type="match status" value="1"/>
</dbReference>
<dbReference type="Pfam" id="PF00533">
    <property type="entry name" value="BRCT"/>
    <property type="match status" value="1"/>
</dbReference>
<feature type="binding site" evidence="15">
    <location>
        <begin position="36"/>
        <end position="40"/>
    </location>
    <ligand>
        <name>NAD(+)</name>
        <dbReference type="ChEBI" id="CHEBI:57540"/>
    </ligand>
</feature>